<dbReference type="EMBL" id="KV784357">
    <property type="protein sequence ID" value="OEU17807.1"/>
    <property type="molecule type" value="Genomic_DNA"/>
</dbReference>
<dbReference type="KEGG" id="fcy:FRACYDRAFT_268806"/>
<accession>A0A1E7FI37</accession>
<sequence length="173" mass="18883">MAPLLHAIGCFWSGCEFDDCICGCKRKSQLLCCIREIACAPGEECTGCGMVTNSNNNECCKIGCLLCACGCKEPDTCCKGACQMCCIKEVIALPLDNEYLDTPVCAYDCLSCYPNCGCCVEAPRCVALERSVFDYSPVPHEKMDREGIQMASYSDDVVPMADAKSIDTYKDEY</sequence>
<dbReference type="AlphaFoldDB" id="A0A1E7FI37"/>
<name>A0A1E7FI37_9STRA</name>
<dbReference type="InParanoid" id="A0A1E7FI37"/>
<gene>
    <name evidence="1" type="ORF">FRACYDRAFT_268806</name>
</gene>
<dbReference type="OrthoDB" id="10368578at2759"/>
<reference evidence="1 2" key="1">
    <citation type="submission" date="2016-09" db="EMBL/GenBank/DDBJ databases">
        <title>Extensive genetic diversity and differential bi-allelic expression allows diatom success in the polar Southern Ocean.</title>
        <authorList>
            <consortium name="DOE Joint Genome Institute"/>
            <person name="Mock T."/>
            <person name="Otillar R.P."/>
            <person name="Strauss J."/>
            <person name="Dupont C."/>
            <person name="Frickenhaus S."/>
            <person name="Maumus F."/>
            <person name="Mcmullan M."/>
            <person name="Sanges R."/>
            <person name="Schmutz J."/>
            <person name="Toseland A."/>
            <person name="Valas R."/>
            <person name="Veluchamy A."/>
            <person name="Ward B.J."/>
            <person name="Allen A."/>
            <person name="Barry K."/>
            <person name="Falciatore A."/>
            <person name="Ferrante M."/>
            <person name="Fortunato A.E."/>
            <person name="Gloeckner G."/>
            <person name="Gruber A."/>
            <person name="Hipkin R."/>
            <person name="Janech M."/>
            <person name="Kroth P."/>
            <person name="Leese F."/>
            <person name="Lindquist E."/>
            <person name="Lyon B.R."/>
            <person name="Martin J."/>
            <person name="Mayer C."/>
            <person name="Parker M."/>
            <person name="Quesneville H."/>
            <person name="Raymond J."/>
            <person name="Uhlig C."/>
            <person name="Valentin K.U."/>
            <person name="Worden A.Z."/>
            <person name="Armbrust E.V."/>
            <person name="Bowler C."/>
            <person name="Green B."/>
            <person name="Moulton V."/>
            <person name="Van Oosterhout C."/>
            <person name="Grigoriev I."/>
        </authorList>
    </citation>
    <scope>NUCLEOTIDE SEQUENCE [LARGE SCALE GENOMIC DNA]</scope>
    <source>
        <strain evidence="1 2">CCMP1102</strain>
    </source>
</reference>
<organism evidence="1 2">
    <name type="scientific">Fragilariopsis cylindrus CCMP1102</name>
    <dbReference type="NCBI Taxonomy" id="635003"/>
    <lineage>
        <taxon>Eukaryota</taxon>
        <taxon>Sar</taxon>
        <taxon>Stramenopiles</taxon>
        <taxon>Ochrophyta</taxon>
        <taxon>Bacillariophyta</taxon>
        <taxon>Bacillariophyceae</taxon>
        <taxon>Bacillariophycidae</taxon>
        <taxon>Bacillariales</taxon>
        <taxon>Bacillariaceae</taxon>
        <taxon>Fragilariopsis</taxon>
    </lineage>
</organism>
<evidence type="ECO:0000313" key="1">
    <source>
        <dbReference type="EMBL" id="OEU17807.1"/>
    </source>
</evidence>
<dbReference type="Proteomes" id="UP000095751">
    <property type="component" value="Unassembled WGS sequence"/>
</dbReference>
<protein>
    <submittedName>
        <fullName evidence="1">Uncharacterized protein</fullName>
    </submittedName>
</protein>
<keyword evidence="2" id="KW-1185">Reference proteome</keyword>
<evidence type="ECO:0000313" key="2">
    <source>
        <dbReference type="Proteomes" id="UP000095751"/>
    </source>
</evidence>
<proteinExistence type="predicted"/>